<dbReference type="OrthoDB" id="9808744at2"/>
<comment type="similarity">
    <text evidence="1 3">Belongs to the PemK/MazF family.</text>
</comment>
<dbReference type="RefSeq" id="WP_094253940.1">
    <property type="nucleotide sequence ID" value="NZ_JBHLXL010000004.1"/>
</dbReference>
<dbReference type="GO" id="GO:0004521">
    <property type="term" value="F:RNA endonuclease activity"/>
    <property type="evidence" value="ECO:0007669"/>
    <property type="project" value="TreeGrafter"/>
</dbReference>
<dbReference type="AlphaFoldDB" id="A0A235F4S9"/>
<proteinExistence type="inferred from homology"/>
<dbReference type="GO" id="GO:0003677">
    <property type="term" value="F:DNA binding"/>
    <property type="evidence" value="ECO:0007669"/>
    <property type="project" value="InterPro"/>
</dbReference>
<evidence type="ECO:0000256" key="2">
    <source>
        <dbReference type="ARBA" id="ARBA00022649"/>
    </source>
</evidence>
<protein>
    <recommendedName>
        <fullName evidence="3">mRNA interferase</fullName>
        <ecNumber evidence="3">3.1.-.-</ecNumber>
    </recommendedName>
</protein>
<dbReference type="Gene3D" id="2.30.30.110">
    <property type="match status" value="1"/>
</dbReference>
<dbReference type="PIRSF" id="PIRSF033490">
    <property type="entry name" value="MazF"/>
    <property type="match status" value="1"/>
</dbReference>
<dbReference type="PANTHER" id="PTHR33988:SF2">
    <property type="entry name" value="ENDORIBONUCLEASE MAZF"/>
    <property type="match status" value="1"/>
</dbReference>
<name>A0A235F4S9_9BACL</name>
<gene>
    <name evidence="4" type="ORF">CGZ90_18135</name>
</gene>
<comment type="function">
    <text evidence="3">Toxic component of a type II toxin-antitoxin (TA) system.</text>
</comment>
<dbReference type="Pfam" id="PF02452">
    <property type="entry name" value="PemK_toxin"/>
    <property type="match status" value="1"/>
</dbReference>
<comment type="caution">
    <text evidence="4">The sequence shown here is derived from an EMBL/GenBank/DDBJ whole genome shotgun (WGS) entry which is preliminary data.</text>
</comment>
<keyword evidence="3" id="KW-0540">Nuclease</keyword>
<sequence>MIVKRGDVYFADLSPVVGSEQGGIRPVLIIQNDIGNRFSPTVIVAAITAQIQKAKLPTHVEIDAKKYGFERDSVILLEQIRTIDKQRLTDKITHLDEGMMKRVDEALQISLGLVDF</sequence>
<evidence type="ECO:0000256" key="3">
    <source>
        <dbReference type="PIRNR" id="PIRNR033490"/>
    </source>
</evidence>
<dbReference type="InterPro" id="IPR011067">
    <property type="entry name" value="Plasmid_toxin/cell-grow_inhib"/>
</dbReference>
<dbReference type="EMBL" id="NOII01000021">
    <property type="protein sequence ID" value="OYD56271.1"/>
    <property type="molecule type" value="Genomic_DNA"/>
</dbReference>
<keyword evidence="2" id="KW-1277">Toxin-antitoxin system</keyword>
<accession>A0A235F4S9</accession>
<dbReference type="GO" id="GO:0016075">
    <property type="term" value="P:rRNA catabolic process"/>
    <property type="evidence" value="ECO:0007669"/>
    <property type="project" value="TreeGrafter"/>
</dbReference>
<dbReference type="GO" id="GO:0016787">
    <property type="term" value="F:hydrolase activity"/>
    <property type="evidence" value="ECO:0007669"/>
    <property type="project" value="UniProtKB-KW"/>
</dbReference>
<dbReference type="InterPro" id="IPR003477">
    <property type="entry name" value="PemK-like"/>
</dbReference>
<keyword evidence="5" id="KW-1185">Reference proteome</keyword>
<organism evidence="4 5">
    <name type="scientific">Fictibacillus aquaticus</name>
    <dbReference type="NCBI Taxonomy" id="2021314"/>
    <lineage>
        <taxon>Bacteria</taxon>
        <taxon>Bacillati</taxon>
        <taxon>Bacillota</taxon>
        <taxon>Bacilli</taxon>
        <taxon>Bacillales</taxon>
        <taxon>Fictibacillaceae</taxon>
        <taxon>Fictibacillus</taxon>
    </lineage>
</organism>
<dbReference type="SUPFAM" id="SSF50118">
    <property type="entry name" value="Cell growth inhibitor/plasmid maintenance toxic component"/>
    <property type="match status" value="1"/>
</dbReference>
<dbReference type="EC" id="3.1.-.-" evidence="3"/>
<dbReference type="GO" id="GO:0006402">
    <property type="term" value="P:mRNA catabolic process"/>
    <property type="evidence" value="ECO:0007669"/>
    <property type="project" value="TreeGrafter"/>
</dbReference>
<keyword evidence="3" id="KW-0378">Hydrolase</keyword>
<evidence type="ECO:0000313" key="4">
    <source>
        <dbReference type="EMBL" id="OYD56271.1"/>
    </source>
</evidence>
<evidence type="ECO:0000313" key="5">
    <source>
        <dbReference type="Proteomes" id="UP000215059"/>
    </source>
</evidence>
<reference evidence="4 5" key="1">
    <citation type="submission" date="2017-07" db="EMBL/GenBank/DDBJ databases">
        <title>Fictibacillus sp. nov. GDSW-R2A3 Genome sequencing and assembly.</title>
        <authorList>
            <person name="Mayilraj S."/>
        </authorList>
    </citation>
    <scope>NUCLEOTIDE SEQUENCE [LARGE SCALE GENOMIC DNA]</scope>
    <source>
        <strain evidence="4 5">GDSW-R2A3</strain>
    </source>
</reference>
<keyword evidence="3" id="KW-0255">Endonuclease</keyword>
<dbReference type="PANTHER" id="PTHR33988">
    <property type="entry name" value="ENDORIBONUCLEASE MAZF-RELATED"/>
    <property type="match status" value="1"/>
</dbReference>
<dbReference type="Proteomes" id="UP000215059">
    <property type="component" value="Unassembled WGS sequence"/>
</dbReference>
<evidence type="ECO:0000256" key="1">
    <source>
        <dbReference type="ARBA" id="ARBA00007521"/>
    </source>
</evidence>